<dbReference type="HOGENOM" id="CLU_2257239_0_0_9"/>
<keyword evidence="3" id="KW-1185">Reference proteome</keyword>
<sequence length="93" mass="10375">MIANYGYKDGAGEFFISIDTEKCASCVEKPCVKACPEQIFYIYEDDYDDEVVGVRDKSRNQLQYICAPCKPSTGEPKLTCTEACTSGAIKHSW</sequence>
<feature type="domain" description="4Fe-4S ferredoxin-type" evidence="1">
    <location>
        <begin position="14"/>
        <end position="45"/>
    </location>
</feature>
<evidence type="ECO:0000259" key="1">
    <source>
        <dbReference type="PROSITE" id="PS51379"/>
    </source>
</evidence>
<dbReference type="STRING" id="767817.Desgi_1431"/>
<dbReference type="KEGG" id="dgi:Desgi_1431"/>
<dbReference type="eggNOG" id="COG1142">
    <property type="taxonomic scope" value="Bacteria"/>
</dbReference>
<name>R4KEB0_9FIRM</name>
<dbReference type="Proteomes" id="UP000013520">
    <property type="component" value="Chromosome"/>
</dbReference>
<dbReference type="SUPFAM" id="SSF54862">
    <property type="entry name" value="4Fe-4S ferredoxins"/>
    <property type="match status" value="1"/>
</dbReference>
<dbReference type="AlphaFoldDB" id="R4KEB0"/>
<dbReference type="PROSITE" id="PS51379">
    <property type="entry name" value="4FE4S_FER_2"/>
    <property type="match status" value="1"/>
</dbReference>
<organism evidence="2 3">
    <name type="scientific">Desulfoscipio gibsoniae DSM 7213</name>
    <dbReference type="NCBI Taxonomy" id="767817"/>
    <lineage>
        <taxon>Bacteria</taxon>
        <taxon>Bacillati</taxon>
        <taxon>Bacillota</taxon>
        <taxon>Clostridia</taxon>
        <taxon>Eubacteriales</taxon>
        <taxon>Desulfallaceae</taxon>
        <taxon>Desulfoscipio</taxon>
    </lineage>
</organism>
<protein>
    <recommendedName>
        <fullName evidence="1">4Fe-4S ferredoxin-type domain-containing protein</fullName>
    </recommendedName>
</protein>
<dbReference type="OrthoDB" id="9807879at2"/>
<accession>R4KEB0</accession>
<dbReference type="EMBL" id="CP003273">
    <property type="protein sequence ID" value="AGL00929.1"/>
    <property type="molecule type" value="Genomic_DNA"/>
</dbReference>
<evidence type="ECO:0000313" key="3">
    <source>
        <dbReference type="Proteomes" id="UP000013520"/>
    </source>
</evidence>
<reference evidence="2 3" key="1">
    <citation type="submission" date="2012-01" db="EMBL/GenBank/DDBJ databases">
        <title>Complete sequence of Desulfotomaculum gibsoniae DSM 7213.</title>
        <authorList>
            <consortium name="US DOE Joint Genome Institute"/>
            <person name="Lucas S."/>
            <person name="Han J."/>
            <person name="Lapidus A."/>
            <person name="Cheng J.-F."/>
            <person name="Goodwin L."/>
            <person name="Pitluck S."/>
            <person name="Peters L."/>
            <person name="Ovchinnikova G."/>
            <person name="Teshima H."/>
            <person name="Detter J.C."/>
            <person name="Han C."/>
            <person name="Tapia R."/>
            <person name="Land M."/>
            <person name="Hauser L."/>
            <person name="Kyrpides N."/>
            <person name="Ivanova N."/>
            <person name="Pagani I."/>
            <person name="Parshina S."/>
            <person name="Plugge C."/>
            <person name="Muyzer G."/>
            <person name="Kuever J."/>
            <person name="Ivanova A."/>
            <person name="Nazina T."/>
            <person name="Klenk H.-P."/>
            <person name="Brambilla E."/>
            <person name="Spring S."/>
            <person name="Stams A.F."/>
            <person name="Woyke T."/>
        </authorList>
    </citation>
    <scope>NUCLEOTIDE SEQUENCE [LARGE SCALE GENOMIC DNA]</scope>
    <source>
        <strain evidence="2 3">DSM 7213</strain>
    </source>
</reference>
<dbReference type="InterPro" id="IPR017896">
    <property type="entry name" value="4Fe4S_Fe-S-bd"/>
</dbReference>
<gene>
    <name evidence="2" type="ORF">Desgi_1431</name>
</gene>
<proteinExistence type="predicted"/>
<dbReference type="Gene3D" id="3.30.70.20">
    <property type="match status" value="1"/>
</dbReference>
<evidence type="ECO:0000313" key="2">
    <source>
        <dbReference type="EMBL" id="AGL00929.1"/>
    </source>
</evidence>
<dbReference type="RefSeq" id="WP_006522718.1">
    <property type="nucleotide sequence ID" value="NC_021184.1"/>
</dbReference>